<dbReference type="InterPro" id="IPR050090">
    <property type="entry name" value="Tyrosine_recombinase_XerCD"/>
</dbReference>
<dbReference type="GO" id="GO:0005737">
    <property type="term" value="C:cytoplasm"/>
    <property type="evidence" value="ECO:0007669"/>
    <property type="project" value="UniProtKB-SubCell"/>
</dbReference>
<dbReference type="GO" id="GO:0015074">
    <property type="term" value="P:DNA integration"/>
    <property type="evidence" value="ECO:0007669"/>
    <property type="project" value="UniProtKB-KW"/>
</dbReference>
<comment type="subcellular location">
    <subcellularLocation>
        <location evidence="1">Cytoplasm</location>
    </subcellularLocation>
</comment>
<organism evidence="5 6">
    <name type="scientific">Syntrophobacter fumaroxidans (strain DSM 10017 / MPOB)</name>
    <dbReference type="NCBI Taxonomy" id="335543"/>
    <lineage>
        <taxon>Bacteria</taxon>
        <taxon>Pseudomonadati</taxon>
        <taxon>Thermodesulfobacteriota</taxon>
        <taxon>Syntrophobacteria</taxon>
        <taxon>Syntrophobacterales</taxon>
        <taxon>Syntrophobacteraceae</taxon>
        <taxon>Syntrophobacter</taxon>
    </lineage>
</organism>
<sequence length="211" mass="24017">MAKIIITEQEPGIDPEAGAGVRHLDDVQLDRLMEAFAIWHDAAASSYIRRVRGRYRLAFLLLRYTGARLGEILRVDDASDIDYEGCEVRIAVRMPAAMRQVLRAVPLPPDVVAAVLDYLNEFPAMQGRVFALDQGNFRREFYRRAEEARIPRPLSHPHILRHTRAIEMLRAGVPLTVVQDILGHVLSSSTTVYLQRPEVMIRRILKDRGLL</sequence>
<dbReference type="HOGENOM" id="CLU_1342725_0_0_7"/>
<dbReference type="InterPro" id="IPR002104">
    <property type="entry name" value="Integrase_catalytic"/>
</dbReference>
<feature type="domain" description="Tyr recombinase" evidence="4">
    <location>
        <begin position="19"/>
        <end position="206"/>
    </location>
</feature>
<dbReference type="GO" id="GO:0006310">
    <property type="term" value="P:DNA recombination"/>
    <property type="evidence" value="ECO:0007669"/>
    <property type="project" value="UniProtKB-KW"/>
</dbReference>
<dbReference type="Proteomes" id="UP000001784">
    <property type="component" value="Chromosome"/>
</dbReference>
<keyword evidence="3" id="KW-0233">DNA recombination</keyword>
<dbReference type="InParanoid" id="A0LKU6"/>
<proteinExistence type="predicted"/>
<evidence type="ECO:0000256" key="3">
    <source>
        <dbReference type="ARBA" id="ARBA00023172"/>
    </source>
</evidence>
<evidence type="ECO:0000256" key="2">
    <source>
        <dbReference type="ARBA" id="ARBA00022908"/>
    </source>
</evidence>
<accession>A0LKU6</accession>
<dbReference type="eggNOG" id="COG0582">
    <property type="taxonomic scope" value="Bacteria"/>
</dbReference>
<evidence type="ECO:0000313" key="5">
    <source>
        <dbReference type="EMBL" id="ABK18048.1"/>
    </source>
</evidence>
<dbReference type="GO" id="GO:0003677">
    <property type="term" value="F:DNA binding"/>
    <property type="evidence" value="ECO:0007669"/>
    <property type="project" value="InterPro"/>
</dbReference>
<dbReference type="CDD" id="cd00397">
    <property type="entry name" value="DNA_BRE_C"/>
    <property type="match status" value="1"/>
</dbReference>
<evidence type="ECO:0000259" key="4">
    <source>
        <dbReference type="PROSITE" id="PS51898"/>
    </source>
</evidence>
<dbReference type="Gene3D" id="1.10.443.10">
    <property type="entry name" value="Intergrase catalytic core"/>
    <property type="match status" value="1"/>
</dbReference>
<gene>
    <name evidence="5" type="ordered locus">Sfum_2367</name>
</gene>
<reference evidence="5 6" key="1">
    <citation type="submission" date="2006-10" db="EMBL/GenBank/DDBJ databases">
        <title>Complete sequence of Syntrophobacter fumaroxidans MPOB.</title>
        <authorList>
            <consortium name="US DOE Joint Genome Institute"/>
            <person name="Copeland A."/>
            <person name="Lucas S."/>
            <person name="Lapidus A."/>
            <person name="Barry K."/>
            <person name="Detter J.C."/>
            <person name="Glavina del Rio T."/>
            <person name="Hammon N."/>
            <person name="Israni S."/>
            <person name="Pitluck S."/>
            <person name="Goltsman E.G."/>
            <person name="Martinez M."/>
            <person name="Schmutz J."/>
            <person name="Larimer F."/>
            <person name="Land M."/>
            <person name="Hauser L."/>
            <person name="Kyrpides N."/>
            <person name="Kim E."/>
            <person name="Boone D.R."/>
            <person name="Brockman F."/>
            <person name="Culley D."/>
            <person name="Ferry J."/>
            <person name="Gunsalus R."/>
            <person name="McInerney M.J."/>
            <person name="Morrison M."/>
            <person name="Plugge C."/>
            <person name="Rohlin L."/>
            <person name="Scholten J."/>
            <person name="Sieber J."/>
            <person name="Stams A.J.M."/>
            <person name="Worm P."/>
            <person name="Henstra A.M."/>
            <person name="Richardson P."/>
        </authorList>
    </citation>
    <scope>NUCLEOTIDE SEQUENCE [LARGE SCALE GENOMIC DNA]</scope>
    <source>
        <strain evidence="6">DSM 10017 / MPOB</strain>
    </source>
</reference>
<dbReference type="PANTHER" id="PTHR30349:SF77">
    <property type="entry name" value="TYROSINE RECOMBINASE XERC"/>
    <property type="match status" value="1"/>
</dbReference>
<name>A0LKU6_SYNFM</name>
<dbReference type="EMBL" id="CP000478">
    <property type="protein sequence ID" value="ABK18048.1"/>
    <property type="molecule type" value="Genomic_DNA"/>
</dbReference>
<evidence type="ECO:0000256" key="1">
    <source>
        <dbReference type="ARBA" id="ARBA00004496"/>
    </source>
</evidence>
<evidence type="ECO:0000313" key="6">
    <source>
        <dbReference type="Proteomes" id="UP000001784"/>
    </source>
</evidence>
<keyword evidence="2" id="KW-0229">DNA integration</keyword>
<dbReference type="PANTHER" id="PTHR30349">
    <property type="entry name" value="PHAGE INTEGRASE-RELATED"/>
    <property type="match status" value="1"/>
</dbReference>
<protein>
    <submittedName>
        <fullName evidence="5">Phage integrase family protein</fullName>
    </submittedName>
</protein>
<dbReference type="AlphaFoldDB" id="A0LKU6"/>
<dbReference type="InterPro" id="IPR013762">
    <property type="entry name" value="Integrase-like_cat_sf"/>
</dbReference>
<dbReference type="KEGG" id="sfu:Sfum_2367"/>
<dbReference type="STRING" id="335543.Sfum_2367"/>
<dbReference type="PROSITE" id="PS51898">
    <property type="entry name" value="TYR_RECOMBINASE"/>
    <property type="match status" value="1"/>
</dbReference>
<keyword evidence="6" id="KW-1185">Reference proteome</keyword>
<dbReference type="SUPFAM" id="SSF56349">
    <property type="entry name" value="DNA breaking-rejoining enzymes"/>
    <property type="match status" value="1"/>
</dbReference>
<dbReference type="InterPro" id="IPR011010">
    <property type="entry name" value="DNA_brk_join_enz"/>
</dbReference>
<dbReference type="RefSeq" id="WP_011699216.1">
    <property type="nucleotide sequence ID" value="NC_008554.1"/>
</dbReference>
<dbReference type="Pfam" id="PF00589">
    <property type="entry name" value="Phage_integrase"/>
    <property type="match status" value="1"/>
</dbReference>